<dbReference type="AlphaFoldDB" id="A0A9P1DQ11"/>
<proteinExistence type="predicted"/>
<evidence type="ECO:0000313" key="3">
    <source>
        <dbReference type="Proteomes" id="UP001152797"/>
    </source>
</evidence>
<reference evidence="1" key="1">
    <citation type="submission" date="2022-10" db="EMBL/GenBank/DDBJ databases">
        <authorList>
            <person name="Chen Y."/>
            <person name="Dougan E. K."/>
            <person name="Chan C."/>
            <person name="Rhodes N."/>
            <person name="Thang M."/>
        </authorList>
    </citation>
    <scope>NUCLEOTIDE SEQUENCE</scope>
</reference>
<dbReference type="EMBL" id="CAMXCT020006257">
    <property type="protein sequence ID" value="CAL1167645.1"/>
    <property type="molecule type" value="Genomic_DNA"/>
</dbReference>
<keyword evidence="3" id="KW-1185">Reference proteome</keyword>
<protein>
    <submittedName>
        <fullName evidence="2">Sulfotransferase domain-containing protein</fullName>
    </submittedName>
</protein>
<dbReference type="InterPro" id="IPR027417">
    <property type="entry name" value="P-loop_NTPase"/>
</dbReference>
<dbReference type="EMBL" id="CAMXCT010006257">
    <property type="protein sequence ID" value="CAI4014270.1"/>
    <property type="molecule type" value="Genomic_DNA"/>
</dbReference>
<dbReference type="Proteomes" id="UP001152797">
    <property type="component" value="Unassembled WGS sequence"/>
</dbReference>
<evidence type="ECO:0000313" key="1">
    <source>
        <dbReference type="EMBL" id="CAI4014270.1"/>
    </source>
</evidence>
<dbReference type="EMBL" id="CAMXCT030006257">
    <property type="protein sequence ID" value="CAL4801582.1"/>
    <property type="molecule type" value="Genomic_DNA"/>
</dbReference>
<sequence>MPGLEDLVLSEPSQERPFVFLWDEKTGGTTFNDWLLASSSQLGRLNSTHISDFGWPNVIGTPFFLKTYERSKLESLQILSATVDWNIFSALGCAPKRRPSCLILLRNPVDRFLSYYLERSDRILEGGSLPIRMLTNFSLQEFEEYLDSVRFDRLRFSGSETGLFCNTENGQLCLDDASTAEASEGGPETFAFRSFGGPQNRLARMLDPPLGRISVAKERLKRCTVSLQNEDFSNHLRVLRKFQPWISQVHFADSDASMQNSYNRRESAYLRDHLPEAFRRAIAEFNSADMELYHQGVEQFYQQVTLARKNSLLPVSSLWPESITLPSKDWEVTWRFFQEELPTTFFIRRLTRCRITRLASQCAKLVGESMPDGVDYQLQPELTEHILQVISHEFYQRPPQEFYQLRSHDWMRLHGSDAKGAPHRVVALPDFGELLDDAWGEAQRRLR</sequence>
<dbReference type="Gene3D" id="3.40.50.300">
    <property type="entry name" value="P-loop containing nucleotide triphosphate hydrolases"/>
    <property type="match status" value="1"/>
</dbReference>
<name>A0A9P1DQ11_9DINO</name>
<evidence type="ECO:0000313" key="2">
    <source>
        <dbReference type="EMBL" id="CAL4801582.1"/>
    </source>
</evidence>
<organism evidence="1">
    <name type="scientific">Cladocopium goreaui</name>
    <dbReference type="NCBI Taxonomy" id="2562237"/>
    <lineage>
        <taxon>Eukaryota</taxon>
        <taxon>Sar</taxon>
        <taxon>Alveolata</taxon>
        <taxon>Dinophyceae</taxon>
        <taxon>Suessiales</taxon>
        <taxon>Symbiodiniaceae</taxon>
        <taxon>Cladocopium</taxon>
    </lineage>
</organism>
<dbReference type="OrthoDB" id="415349at2759"/>
<accession>A0A9P1DQ11</accession>
<gene>
    <name evidence="1" type="ORF">C1SCF055_LOCUS39182</name>
</gene>
<comment type="caution">
    <text evidence="1">The sequence shown here is derived from an EMBL/GenBank/DDBJ whole genome shotgun (WGS) entry which is preliminary data.</text>
</comment>
<reference evidence="2 3" key="2">
    <citation type="submission" date="2024-05" db="EMBL/GenBank/DDBJ databases">
        <authorList>
            <person name="Chen Y."/>
            <person name="Shah S."/>
            <person name="Dougan E. K."/>
            <person name="Thang M."/>
            <person name="Chan C."/>
        </authorList>
    </citation>
    <scope>NUCLEOTIDE SEQUENCE [LARGE SCALE GENOMIC DNA]</scope>
</reference>